<evidence type="ECO:0000256" key="1">
    <source>
        <dbReference type="SAM" id="SignalP"/>
    </source>
</evidence>
<accession>Q1II67</accession>
<dbReference type="eggNOG" id="COG0457">
    <property type="taxonomic scope" value="Bacteria"/>
</dbReference>
<keyword evidence="3" id="KW-1185">Reference proteome</keyword>
<dbReference type="KEGG" id="aba:Acid345_4433"/>
<dbReference type="Gene3D" id="1.25.40.10">
    <property type="entry name" value="Tetratricopeptide repeat domain"/>
    <property type="match status" value="1"/>
</dbReference>
<dbReference type="Pfam" id="PF11138">
    <property type="entry name" value="DUF2911"/>
    <property type="match status" value="1"/>
</dbReference>
<feature type="chain" id="PRO_5004191497" evidence="1">
    <location>
        <begin position="26"/>
        <end position="388"/>
    </location>
</feature>
<dbReference type="AlphaFoldDB" id="Q1II67"/>
<reference evidence="2 3" key="1">
    <citation type="journal article" date="2009" name="Appl. Environ. Microbiol.">
        <title>Three genomes from the phylum Acidobacteria provide insight into the lifestyles of these microorganisms in soils.</title>
        <authorList>
            <person name="Ward N.L."/>
            <person name="Challacombe J.F."/>
            <person name="Janssen P.H."/>
            <person name="Henrissat B."/>
            <person name="Coutinho P.M."/>
            <person name="Wu M."/>
            <person name="Xie G."/>
            <person name="Haft D.H."/>
            <person name="Sait M."/>
            <person name="Badger J."/>
            <person name="Barabote R.D."/>
            <person name="Bradley B."/>
            <person name="Brettin T.S."/>
            <person name="Brinkac L.M."/>
            <person name="Bruce D."/>
            <person name="Creasy T."/>
            <person name="Daugherty S.C."/>
            <person name="Davidsen T.M."/>
            <person name="DeBoy R.T."/>
            <person name="Detter J.C."/>
            <person name="Dodson R.J."/>
            <person name="Durkin A.S."/>
            <person name="Ganapathy A."/>
            <person name="Gwinn-Giglio M."/>
            <person name="Han C.S."/>
            <person name="Khouri H."/>
            <person name="Kiss H."/>
            <person name="Kothari S.P."/>
            <person name="Madupu R."/>
            <person name="Nelson K.E."/>
            <person name="Nelson W.C."/>
            <person name="Paulsen I."/>
            <person name="Penn K."/>
            <person name="Ren Q."/>
            <person name="Rosovitz M.J."/>
            <person name="Selengut J.D."/>
            <person name="Shrivastava S."/>
            <person name="Sullivan S.A."/>
            <person name="Tapia R."/>
            <person name="Thompson L.S."/>
            <person name="Watkins K.L."/>
            <person name="Yang Q."/>
            <person name="Yu C."/>
            <person name="Zafar N."/>
            <person name="Zhou L."/>
            <person name="Kuske C.R."/>
        </authorList>
    </citation>
    <scope>NUCLEOTIDE SEQUENCE [LARGE SCALE GENOMIC DNA]</scope>
    <source>
        <strain evidence="2 3">Ellin345</strain>
    </source>
</reference>
<gene>
    <name evidence="2" type="ordered locus">Acid345_4433</name>
</gene>
<dbReference type="OrthoDB" id="187854at2"/>
<feature type="signal peptide" evidence="1">
    <location>
        <begin position="1"/>
        <end position="25"/>
    </location>
</feature>
<evidence type="ECO:0000313" key="3">
    <source>
        <dbReference type="Proteomes" id="UP000002432"/>
    </source>
</evidence>
<sequence length="388" mass="43289">MDRSVTVKFAWAAILLLMFSIVAAAQETSEVATPPNGDNQHASVSQWIGPVKISIDYHSPRVHNPAENDRTGHIWGELVHYGFVDEGFGPTQAAPWRAGANESTAITFSHDVKVEGKDLKAGTYALFLDVEKTSPWQWIFSNHQGWGSFQYDRKDDVLRVPVAAQDAPFTEFLTYGFDDRRPDSAVAYLQWEKKRVPFKVEVPNVKALYVAKMRQDLQSWAGFNYQDWQTAAQFCADNKINLEEALTWADKAINGPFRGATIGHEEFATLSTKAAVLSAMGREADADSVMDKALHLRATDAYSVYAYGMGLLRNDKKDKAMKAFTFNQQQHPEDKFWTALGLARGYSANGDKKNAIANWEIVVKNVPANLSNRTAGYEAALKKLKEAI</sequence>
<organism evidence="2 3">
    <name type="scientific">Koribacter versatilis (strain Ellin345)</name>
    <dbReference type="NCBI Taxonomy" id="204669"/>
    <lineage>
        <taxon>Bacteria</taxon>
        <taxon>Pseudomonadati</taxon>
        <taxon>Acidobacteriota</taxon>
        <taxon>Terriglobia</taxon>
        <taxon>Terriglobales</taxon>
        <taxon>Candidatus Korobacteraceae</taxon>
        <taxon>Candidatus Korobacter</taxon>
    </lineage>
</organism>
<evidence type="ECO:0000313" key="2">
    <source>
        <dbReference type="EMBL" id="ABF43433.1"/>
    </source>
</evidence>
<name>Q1II67_KORVE</name>
<dbReference type="SUPFAM" id="SSF48452">
    <property type="entry name" value="TPR-like"/>
    <property type="match status" value="1"/>
</dbReference>
<dbReference type="EMBL" id="CP000360">
    <property type="protein sequence ID" value="ABF43433.1"/>
    <property type="molecule type" value="Genomic_DNA"/>
</dbReference>
<keyword evidence="1" id="KW-0732">Signal</keyword>
<dbReference type="STRING" id="204669.Acid345_4433"/>
<dbReference type="InterPro" id="IPR021314">
    <property type="entry name" value="DUF2911"/>
</dbReference>
<dbReference type="InterPro" id="IPR011990">
    <property type="entry name" value="TPR-like_helical_dom_sf"/>
</dbReference>
<protein>
    <submittedName>
        <fullName evidence="2">Uncharacterized protein</fullName>
    </submittedName>
</protein>
<dbReference type="EnsemblBacteria" id="ABF43433">
    <property type="protein sequence ID" value="ABF43433"/>
    <property type="gene ID" value="Acid345_4433"/>
</dbReference>
<dbReference type="HOGENOM" id="CLU_062228_0_0_0"/>
<proteinExistence type="predicted"/>
<dbReference type="Proteomes" id="UP000002432">
    <property type="component" value="Chromosome"/>
</dbReference>